<dbReference type="Proteomes" id="UP000075840">
    <property type="component" value="Unassembled WGS sequence"/>
</dbReference>
<sequence>MVNDMETEIGTPVDDYGVLKGDLVFIRNNENLMQAIDQIQETLASVNREYEKYPNFTAEEKVRFDTLCAFCVNSLFWMHEKMLGRPNTVMDDIKADLDRVREAMKRLQTIHDNLTKRPRLDQPAAQRFVRAGLYDANTAESDKQNDAPPNKKKRREKKAEPE</sequence>
<dbReference type="RefSeq" id="XP_040159712.1">
    <property type="nucleotide sequence ID" value="XM_040303778.1"/>
</dbReference>
<feature type="coiled-coil region" evidence="2">
    <location>
        <begin position="90"/>
        <end position="117"/>
    </location>
</feature>
<dbReference type="PANTHER" id="PTHR15341">
    <property type="entry name" value="SUN-COR STEROID HORMONE RECEPTOR CO-REPRESSOR"/>
    <property type="match status" value="1"/>
</dbReference>
<accession>A0A182I2L1</accession>
<dbReference type="GeneID" id="120898230"/>
<organism evidence="4 5">
    <name type="scientific">Anopheles arabiensis</name>
    <name type="common">Mosquito</name>
    <dbReference type="NCBI Taxonomy" id="7173"/>
    <lineage>
        <taxon>Eukaryota</taxon>
        <taxon>Metazoa</taxon>
        <taxon>Ecdysozoa</taxon>
        <taxon>Arthropoda</taxon>
        <taxon>Hexapoda</taxon>
        <taxon>Insecta</taxon>
        <taxon>Pterygota</taxon>
        <taxon>Neoptera</taxon>
        <taxon>Endopterygota</taxon>
        <taxon>Diptera</taxon>
        <taxon>Nematocera</taxon>
        <taxon>Culicoidea</taxon>
        <taxon>Culicidae</taxon>
        <taxon>Anophelinae</taxon>
        <taxon>Anopheles</taxon>
    </lineage>
</organism>
<dbReference type="GO" id="GO:0003677">
    <property type="term" value="F:DNA binding"/>
    <property type="evidence" value="ECO:0007669"/>
    <property type="project" value="UniProtKB-KW"/>
</dbReference>
<comment type="function">
    <text evidence="1">Plays a role in the recruitment of the exosome to pre-rRNA to mediate the 3'-5' end processing of the 5.8S rRNA.</text>
</comment>
<dbReference type="PANTHER" id="PTHR15341:SF3">
    <property type="entry name" value="NUCLEAR NUCLEIC ACID-BINDING PROTEIN C1D"/>
    <property type="match status" value="1"/>
</dbReference>
<dbReference type="EnsemblMetazoa" id="AARA007808-RA">
    <property type="protein sequence ID" value="AARA007808-PA"/>
    <property type="gene ID" value="AARA007808"/>
</dbReference>
<dbReference type="GO" id="GO:0000460">
    <property type="term" value="P:maturation of 5.8S rRNA"/>
    <property type="evidence" value="ECO:0007669"/>
    <property type="project" value="TreeGrafter"/>
</dbReference>
<keyword evidence="1" id="KW-0698">rRNA processing</keyword>
<evidence type="ECO:0000256" key="1">
    <source>
        <dbReference type="RuleBase" id="RU368003"/>
    </source>
</evidence>
<keyword evidence="1" id="KW-0694">RNA-binding</keyword>
<dbReference type="EMBL" id="APCN01000169">
    <property type="status" value="NOT_ANNOTATED_CDS"/>
    <property type="molecule type" value="Genomic_DNA"/>
</dbReference>
<evidence type="ECO:0000313" key="4">
    <source>
        <dbReference type="EnsemblMetazoa" id="AARA007808-PA"/>
    </source>
</evidence>
<keyword evidence="1" id="KW-0539">Nucleus</keyword>
<evidence type="ECO:0000256" key="2">
    <source>
        <dbReference type="SAM" id="Coils"/>
    </source>
</evidence>
<keyword evidence="5" id="KW-1185">Reference proteome</keyword>
<comment type="similarity">
    <text evidence="1">Belongs to the C1D family.</text>
</comment>
<dbReference type="GO" id="GO:0005730">
    <property type="term" value="C:nucleolus"/>
    <property type="evidence" value="ECO:0007669"/>
    <property type="project" value="UniProtKB-SubCell"/>
</dbReference>
<dbReference type="GO" id="GO:0000178">
    <property type="term" value="C:exosome (RNase complex)"/>
    <property type="evidence" value="ECO:0007669"/>
    <property type="project" value="TreeGrafter"/>
</dbReference>
<reference evidence="4" key="1">
    <citation type="submission" date="2022-08" db="UniProtKB">
        <authorList>
            <consortium name="EnsemblMetazoa"/>
        </authorList>
    </citation>
    <scope>IDENTIFICATION</scope>
    <source>
        <strain evidence="4">Dongola</strain>
    </source>
</reference>
<dbReference type="KEGG" id="aara:120898230"/>
<proteinExistence type="inferred from homology"/>
<dbReference type="GO" id="GO:0010468">
    <property type="term" value="P:regulation of gene expression"/>
    <property type="evidence" value="ECO:0007669"/>
    <property type="project" value="TreeGrafter"/>
</dbReference>
<dbReference type="InterPro" id="IPR011082">
    <property type="entry name" value="Exosome-assoc_fac/DNA_repair"/>
</dbReference>
<evidence type="ECO:0000313" key="5">
    <source>
        <dbReference type="Proteomes" id="UP000075840"/>
    </source>
</evidence>
<dbReference type="AlphaFoldDB" id="A0A182I2L1"/>
<name>A0A182I2L1_ANOAR</name>
<evidence type="ECO:0000256" key="3">
    <source>
        <dbReference type="SAM" id="MobiDB-lite"/>
    </source>
</evidence>
<dbReference type="VEuPathDB" id="VectorBase:AARA21_007003"/>
<dbReference type="GO" id="GO:0005737">
    <property type="term" value="C:cytoplasm"/>
    <property type="evidence" value="ECO:0007669"/>
    <property type="project" value="UniProtKB-SubCell"/>
</dbReference>
<comment type="subunit">
    <text evidence="1">Monomer and homodimer.</text>
</comment>
<dbReference type="GO" id="GO:0003723">
    <property type="term" value="F:RNA binding"/>
    <property type="evidence" value="ECO:0007669"/>
    <property type="project" value="UniProtKB-UniRule"/>
</dbReference>
<dbReference type="VEuPathDB" id="VectorBase:AARA007808"/>
<protein>
    <recommendedName>
        <fullName evidence="1">Nuclear nucleic acid-binding protein C1D</fullName>
    </recommendedName>
</protein>
<keyword evidence="2" id="KW-0175">Coiled coil</keyword>
<comment type="subcellular location">
    <subcellularLocation>
        <location evidence="1">Cytoplasm</location>
    </subcellularLocation>
    <subcellularLocation>
        <location evidence="1">Nucleus</location>
        <location evidence="1">Nucleolus</location>
    </subcellularLocation>
    <subcellularLocation>
        <location evidence="1">Nucleus</location>
    </subcellularLocation>
</comment>
<keyword evidence="1" id="KW-0963">Cytoplasm</keyword>
<feature type="region of interest" description="Disordered" evidence="3">
    <location>
        <begin position="131"/>
        <end position="162"/>
    </location>
</feature>
<keyword evidence="1" id="KW-0238">DNA-binding</keyword>